<keyword evidence="1" id="KW-0813">Transport</keyword>
<dbReference type="PANTHER" id="PTHR19965:SF82">
    <property type="entry name" value="THO COMPLEX SUBUNIT 4"/>
    <property type="match status" value="1"/>
</dbReference>
<name>A0AA41TA36_SCICA</name>
<dbReference type="GO" id="GO:0006406">
    <property type="term" value="P:mRNA export from nucleus"/>
    <property type="evidence" value="ECO:0007669"/>
    <property type="project" value="TreeGrafter"/>
</dbReference>
<dbReference type="PANTHER" id="PTHR19965">
    <property type="entry name" value="RNA AND EXPORT FACTOR BINDING PROTEIN"/>
    <property type="match status" value="1"/>
</dbReference>
<evidence type="ECO:0000256" key="1">
    <source>
        <dbReference type="ARBA" id="ARBA00022816"/>
    </source>
</evidence>
<dbReference type="EMBL" id="JAATJV010430640">
    <property type="protein sequence ID" value="MBZ3889365.1"/>
    <property type="molecule type" value="Genomic_DNA"/>
</dbReference>
<dbReference type="Gene3D" id="3.30.70.330">
    <property type="match status" value="1"/>
</dbReference>
<protein>
    <submittedName>
        <fullName evidence="5">Aly/REF export factor 2</fullName>
    </submittedName>
</protein>
<dbReference type="GO" id="GO:0005634">
    <property type="term" value="C:nucleus"/>
    <property type="evidence" value="ECO:0007669"/>
    <property type="project" value="TreeGrafter"/>
</dbReference>
<evidence type="ECO:0000256" key="2">
    <source>
        <dbReference type="ARBA" id="ARBA00022884"/>
    </source>
</evidence>
<organism evidence="5 6">
    <name type="scientific">Sciurus carolinensis</name>
    <name type="common">Eastern gray squirrel</name>
    <dbReference type="NCBI Taxonomy" id="30640"/>
    <lineage>
        <taxon>Eukaryota</taxon>
        <taxon>Metazoa</taxon>
        <taxon>Chordata</taxon>
        <taxon>Craniata</taxon>
        <taxon>Vertebrata</taxon>
        <taxon>Euteleostomi</taxon>
        <taxon>Mammalia</taxon>
        <taxon>Eutheria</taxon>
        <taxon>Euarchontoglires</taxon>
        <taxon>Glires</taxon>
        <taxon>Rodentia</taxon>
        <taxon>Sciuromorpha</taxon>
        <taxon>Sciuridae</taxon>
        <taxon>Sciurinae</taxon>
        <taxon>Sciurini</taxon>
        <taxon>Sciurus</taxon>
    </lineage>
</organism>
<keyword evidence="2" id="KW-0694">RNA-binding</keyword>
<dbReference type="Pfam" id="PF00076">
    <property type="entry name" value="RRM_1"/>
    <property type="match status" value="1"/>
</dbReference>
<keyword evidence="6" id="KW-1185">Reference proteome</keyword>
<gene>
    <name evidence="5" type="ORF">SUZIE_202595</name>
</gene>
<dbReference type="InterPro" id="IPR000504">
    <property type="entry name" value="RRM_dom"/>
</dbReference>
<sequence length="169" mass="18603">MADKMDMSLEDIIKLNRSQRGAAAGAGPRKGRLPGQPWRQGAGRCTGEWRLRTHAEPAGALQQTETASRQVAARPVRQWLRGWCRRGDGWEAAGVKSGFQSVRGHIQKLFAEFGTLKKAAGHYDHSGRSLGTADVHFEQKADALKALKQYNGCPFGWPPHEHPASHITD</sequence>
<evidence type="ECO:0000313" key="6">
    <source>
        <dbReference type="Proteomes" id="UP001166674"/>
    </source>
</evidence>
<feature type="domain" description="RRM" evidence="4">
    <location>
        <begin position="106"/>
        <end position="152"/>
    </location>
</feature>
<dbReference type="GO" id="GO:0003729">
    <property type="term" value="F:mRNA binding"/>
    <property type="evidence" value="ECO:0007669"/>
    <property type="project" value="TreeGrafter"/>
</dbReference>
<dbReference type="Proteomes" id="UP001166674">
    <property type="component" value="Unassembled WGS sequence"/>
</dbReference>
<evidence type="ECO:0000259" key="4">
    <source>
        <dbReference type="Pfam" id="PF00076"/>
    </source>
</evidence>
<dbReference type="InterPro" id="IPR051229">
    <property type="entry name" value="ALYREF_mRNA_export"/>
</dbReference>
<dbReference type="InterPro" id="IPR035979">
    <property type="entry name" value="RBD_domain_sf"/>
</dbReference>
<dbReference type="AlphaFoldDB" id="A0AA41TA36"/>
<evidence type="ECO:0000256" key="3">
    <source>
        <dbReference type="SAM" id="MobiDB-lite"/>
    </source>
</evidence>
<evidence type="ECO:0000313" key="5">
    <source>
        <dbReference type="EMBL" id="MBZ3889365.1"/>
    </source>
</evidence>
<proteinExistence type="predicted"/>
<reference evidence="5" key="1">
    <citation type="submission" date="2020-03" db="EMBL/GenBank/DDBJ databases">
        <title>Studies in the Genomics of Life Span.</title>
        <authorList>
            <person name="Glass D."/>
        </authorList>
    </citation>
    <scope>NUCLEOTIDE SEQUENCE</scope>
    <source>
        <strain evidence="5">SUZIE</strain>
        <tissue evidence="5">Muscle</tissue>
    </source>
</reference>
<keyword evidence="1" id="KW-0509">mRNA transport</keyword>
<accession>A0AA41TA36</accession>
<dbReference type="InterPro" id="IPR012677">
    <property type="entry name" value="Nucleotide-bd_a/b_plait_sf"/>
</dbReference>
<feature type="region of interest" description="Disordered" evidence="3">
    <location>
        <begin position="19"/>
        <end position="41"/>
    </location>
</feature>
<dbReference type="SUPFAM" id="SSF54928">
    <property type="entry name" value="RNA-binding domain, RBD"/>
    <property type="match status" value="1"/>
</dbReference>
<comment type="caution">
    <text evidence="5">The sequence shown here is derived from an EMBL/GenBank/DDBJ whole genome shotgun (WGS) entry which is preliminary data.</text>
</comment>